<accession>A0ABU5PGU4</accession>
<dbReference type="RefSeq" id="WP_323076386.1">
    <property type="nucleotide sequence ID" value="NZ_CBCSKM010000006.1"/>
</dbReference>
<comment type="caution">
    <text evidence="1">The sequence shown here is derived from an EMBL/GenBank/DDBJ whole genome shotgun (WGS) entry which is preliminary data.</text>
</comment>
<proteinExistence type="predicted"/>
<dbReference type="Pfam" id="PF13315">
    <property type="entry name" value="DUF4085"/>
    <property type="match status" value="1"/>
</dbReference>
<protein>
    <submittedName>
        <fullName evidence="1">DUF4085 family protein</fullName>
    </submittedName>
</protein>
<evidence type="ECO:0000313" key="2">
    <source>
        <dbReference type="Proteomes" id="UP001292216"/>
    </source>
</evidence>
<dbReference type="InterPro" id="IPR025144">
    <property type="entry name" value="DUF4085"/>
</dbReference>
<gene>
    <name evidence="1" type="ORF">U9M73_04015</name>
</gene>
<sequence>MAAWIREWKGNWDAEWKRRCDEYRDRYEQIMQNLPADARQLWENVRFHDARIQVFTPRDDGSVEIVLDEVGKEQFTRLIFQNVKSLRVEKPELLQGSMCLYEEIDWTEPHWFEFRLLLEAPREMHELSLVAGGVNIE</sequence>
<dbReference type="Proteomes" id="UP001292216">
    <property type="component" value="Unassembled WGS sequence"/>
</dbReference>
<dbReference type="EMBL" id="JAYERP010000001">
    <property type="protein sequence ID" value="MEA3569158.1"/>
    <property type="molecule type" value="Genomic_DNA"/>
</dbReference>
<evidence type="ECO:0000313" key="1">
    <source>
        <dbReference type="EMBL" id="MEA3569158.1"/>
    </source>
</evidence>
<organism evidence="1 2">
    <name type="scientific">Paenibacillus phoenicis</name>
    <dbReference type="NCBI Taxonomy" id="554117"/>
    <lineage>
        <taxon>Bacteria</taxon>
        <taxon>Bacillati</taxon>
        <taxon>Bacillota</taxon>
        <taxon>Bacilli</taxon>
        <taxon>Bacillales</taxon>
        <taxon>Paenibacillaceae</taxon>
        <taxon>Paenibacillus</taxon>
    </lineage>
</organism>
<keyword evidence="2" id="KW-1185">Reference proteome</keyword>
<name>A0ABU5PGU4_9BACL</name>
<reference evidence="1 2" key="1">
    <citation type="submission" date="2023-12" db="EMBL/GenBank/DDBJ databases">
        <title>Whole genome sequencing of Paenibacillus phoenicis isolated from the Phoenix Mars Lander spacecraft assembly facility.</title>
        <authorList>
            <person name="Garcia A."/>
            <person name="Venkateswaran K."/>
        </authorList>
    </citation>
    <scope>NUCLEOTIDE SEQUENCE [LARGE SCALE GENOMIC DNA]</scope>
    <source>
        <strain evidence="1 2">3PO2SA</strain>
    </source>
</reference>